<keyword evidence="3" id="KW-1185">Reference proteome</keyword>
<accession>A0A0S4LDM4</accession>
<dbReference type="EMBL" id="CZQA01000008">
    <property type="protein sequence ID" value="CUS34990.1"/>
    <property type="molecule type" value="Genomic_DNA"/>
</dbReference>
<dbReference type="OrthoDB" id="451488at2"/>
<sequence>MASAQNSNSLRIFLDREAIVRVLSGITLLLLITSVAGQLIKYVVGYDVALGFVRLFYLDAEANIPTLFSTILLLLASLLLALIAIFKTTCQDTYRRHWVFLSLILLYMAIDEASEIHEMLNKLGWWITGQKRTGGIFHYGWVMFGMAMAMAIAVALSYLKFFLHLPSHTKIQFVTAAATFLSGALGVEILEGLYASSHGGENTFQYSMFVTIEEGLEMAGVIILINALLAYIRTCQIDVRLRFDKSTDNPLVLPTQKHAA</sequence>
<evidence type="ECO:0000256" key="1">
    <source>
        <dbReference type="SAM" id="Phobius"/>
    </source>
</evidence>
<feature type="transmembrane region" description="Helical" evidence="1">
    <location>
        <begin position="64"/>
        <end position="86"/>
    </location>
</feature>
<feature type="transmembrane region" description="Helical" evidence="1">
    <location>
        <begin position="215"/>
        <end position="232"/>
    </location>
</feature>
<feature type="transmembrane region" description="Helical" evidence="1">
    <location>
        <begin position="136"/>
        <end position="159"/>
    </location>
</feature>
<organism evidence="2 3">
    <name type="scientific">Candidatus Nitrospira nitrosa</name>
    <dbReference type="NCBI Taxonomy" id="1742972"/>
    <lineage>
        <taxon>Bacteria</taxon>
        <taxon>Pseudomonadati</taxon>
        <taxon>Nitrospirota</taxon>
        <taxon>Nitrospiria</taxon>
        <taxon>Nitrospirales</taxon>
        <taxon>Nitrospiraceae</taxon>
        <taxon>Nitrospira</taxon>
    </lineage>
</organism>
<proteinExistence type="predicted"/>
<feature type="transmembrane region" description="Helical" evidence="1">
    <location>
        <begin position="171"/>
        <end position="195"/>
    </location>
</feature>
<feature type="transmembrane region" description="Helical" evidence="1">
    <location>
        <begin position="20"/>
        <end position="44"/>
    </location>
</feature>
<evidence type="ECO:0000313" key="3">
    <source>
        <dbReference type="Proteomes" id="UP000199032"/>
    </source>
</evidence>
<dbReference type="STRING" id="1742972.COMA1_20069"/>
<dbReference type="RefSeq" id="WP_090747209.1">
    <property type="nucleotide sequence ID" value="NZ_CZQA01000008.1"/>
</dbReference>
<dbReference type="AlphaFoldDB" id="A0A0S4LDM4"/>
<dbReference type="Proteomes" id="UP000199032">
    <property type="component" value="Unassembled WGS sequence"/>
</dbReference>
<gene>
    <name evidence="2" type="ORF">COMA1_20069</name>
</gene>
<keyword evidence="1" id="KW-1133">Transmembrane helix</keyword>
<protein>
    <submittedName>
        <fullName evidence="2">Multidrug resistance protein (Efflux pump/antiporter)</fullName>
    </submittedName>
</protein>
<keyword evidence="1" id="KW-0472">Membrane</keyword>
<reference evidence="2 3" key="1">
    <citation type="submission" date="2015-10" db="EMBL/GenBank/DDBJ databases">
        <authorList>
            <person name="Gilbert D.G."/>
        </authorList>
    </citation>
    <scope>NUCLEOTIDE SEQUENCE [LARGE SCALE GENOMIC DNA]</scope>
    <source>
        <strain evidence="2">COMA1</strain>
    </source>
</reference>
<name>A0A0S4LDM4_9BACT</name>
<feature type="transmembrane region" description="Helical" evidence="1">
    <location>
        <begin position="98"/>
        <end position="116"/>
    </location>
</feature>
<keyword evidence="1" id="KW-0812">Transmembrane</keyword>
<evidence type="ECO:0000313" key="2">
    <source>
        <dbReference type="EMBL" id="CUS34990.1"/>
    </source>
</evidence>